<evidence type="ECO:0000259" key="2">
    <source>
        <dbReference type="SMART" id="SM00292"/>
    </source>
</evidence>
<comment type="caution">
    <text evidence="3">The sequence shown here is derived from an EMBL/GenBank/DDBJ whole genome shotgun (WGS) entry which is preliminary data.</text>
</comment>
<accession>A0A9P4QDE8</accession>
<dbReference type="EMBL" id="MU003780">
    <property type="protein sequence ID" value="KAF2722846.1"/>
    <property type="molecule type" value="Genomic_DNA"/>
</dbReference>
<reference evidence="3" key="1">
    <citation type="journal article" date="2020" name="Stud. Mycol.">
        <title>101 Dothideomycetes genomes: a test case for predicting lifestyles and emergence of pathogens.</title>
        <authorList>
            <person name="Haridas S."/>
            <person name="Albert R."/>
            <person name="Binder M."/>
            <person name="Bloem J."/>
            <person name="Labutti K."/>
            <person name="Salamov A."/>
            <person name="Andreopoulos B."/>
            <person name="Baker S."/>
            <person name="Barry K."/>
            <person name="Bills G."/>
            <person name="Bluhm B."/>
            <person name="Cannon C."/>
            <person name="Castanera R."/>
            <person name="Culley D."/>
            <person name="Daum C."/>
            <person name="Ezra D."/>
            <person name="Gonzalez J."/>
            <person name="Henrissat B."/>
            <person name="Kuo A."/>
            <person name="Liang C."/>
            <person name="Lipzen A."/>
            <person name="Lutzoni F."/>
            <person name="Magnuson J."/>
            <person name="Mondo S."/>
            <person name="Nolan M."/>
            <person name="Ohm R."/>
            <person name="Pangilinan J."/>
            <person name="Park H.-J."/>
            <person name="Ramirez L."/>
            <person name="Alfaro M."/>
            <person name="Sun H."/>
            <person name="Tritt A."/>
            <person name="Yoshinaga Y."/>
            <person name="Zwiers L.-H."/>
            <person name="Turgeon B."/>
            <person name="Goodwin S."/>
            <person name="Spatafora J."/>
            <person name="Crous P."/>
            <person name="Grigoriev I."/>
        </authorList>
    </citation>
    <scope>NUCLEOTIDE SEQUENCE</scope>
    <source>
        <strain evidence="3">CBS 116435</strain>
    </source>
</reference>
<dbReference type="Pfam" id="PF00533">
    <property type="entry name" value="BRCT"/>
    <property type="match status" value="1"/>
</dbReference>
<organism evidence="3 4">
    <name type="scientific">Polychaeton citri CBS 116435</name>
    <dbReference type="NCBI Taxonomy" id="1314669"/>
    <lineage>
        <taxon>Eukaryota</taxon>
        <taxon>Fungi</taxon>
        <taxon>Dikarya</taxon>
        <taxon>Ascomycota</taxon>
        <taxon>Pezizomycotina</taxon>
        <taxon>Dothideomycetes</taxon>
        <taxon>Dothideomycetidae</taxon>
        <taxon>Capnodiales</taxon>
        <taxon>Capnodiaceae</taxon>
        <taxon>Polychaeton</taxon>
    </lineage>
</organism>
<dbReference type="OrthoDB" id="446168at2759"/>
<gene>
    <name evidence="3" type="ORF">K431DRAFT_302391</name>
</gene>
<evidence type="ECO:0000256" key="1">
    <source>
        <dbReference type="SAM" id="MobiDB-lite"/>
    </source>
</evidence>
<feature type="region of interest" description="Disordered" evidence="1">
    <location>
        <begin position="493"/>
        <end position="539"/>
    </location>
</feature>
<proteinExistence type="predicted"/>
<dbReference type="Gene3D" id="3.40.50.10190">
    <property type="entry name" value="BRCT domain"/>
    <property type="match status" value="2"/>
</dbReference>
<feature type="compositionally biased region" description="Acidic residues" evidence="1">
    <location>
        <begin position="249"/>
        <end position="277"/>
    </location>
</feature>
<feature type="domain" description="BRCT" evidence="2">
    <location>
        <begin position="422"/>
        <end position="499"/>
    </location>
</feature>
<dbReference type="Proteomes" id="UP000799441">
    <property type="component" value="Unassembled WGS sequence"/>
</dbReference>
<protein>
    <recommendedName>
        <fullName evidence="2">BRCT domain-containing protein</fullName>
    </recommendedName>
</protein>
<dbReference type="SMART" id="SM00292">
    <property type="entry name" value="BRCT"/>
    <property type="match status" value="2"/>
</dbReference>
<dbReference type="InterPro" id="IPR001357">
    <property type="entry name" value="BRCT_dom"/>
</dbReference>
<dbReference type="SUPFAM" id="SSF52113">
    <property type="entry name" value="BRCT domain"/>
    <property type="match status" value="2"/>
</dbReference>
<sequence>MTPHLDRPLKDKSVADLLQLFDKKCLEQRRLSSYGNAMESSPMPATFLKTGATRAQIDQLATRLKGSPQDFSEGLPSDYAEFLSLTNGIYPGSAEEAGSENIFADIDQIKAEGDEDDLWNCELLTPEIFEKLSLDAPEIDWPSMDSAINVGLGGDEGCLWLVSPTKTKEAVEAFMDAYWDADGKGRQDLEAAAKALYGSVADMRKLKYSCFRMYHWTAELEVFASFKHMLEDFVVQMDRDPPAGNRDGEAEDGDEEEGESGEGEEIEEDEDENDGEEEDKKKSVKRNSKATFKIPKGKADSLKDLKLIFTGTFDMDRKTCDATAKQYGAKIISKLENADYIVLGTAAGPKKLETIREKGLKTIDQQGFFDLLQSRTPQQVQDKVVKSDPDPATGNSASAAKVYASRTGKAAEAKKQMPKGEANALAGLKIIFTGTLETMDRATAKKAAEAHGAKVITKLEDTDFIVLGVKAGPKKLQEISEKGLKTVSEAEFGEMLQGGAGEDTATDEKEGKKRAAKKGAGVAETDAPPPASKRSKRGK</sequence>
<dbReference type="AlphaFoldDB" id="A0A9P4QDE8"/>
<name>A0A9P4QDE8_9PEZI</name>
<feature type="domain" description="BRCT" evidence="2">
    <location>
        <begin position="299"/>
        <end position="375"/>
    </location>
</feature>
<dbReference type="InterPro" id="IPR036420">
    <property type="entry name" value="BRCT_dom_sf"/>
</dbReference>
<evidence type="ECO:0000313" key="3">
    <source>
        <dbReference type="EMBL" id="KAF2722846.1"/>
    </source>
</evidence>
<keyword evidence="4" id="KW-1185">Reference proteome</keyword>
<feature type="region of interest" description="Disordered" evidence="1">
    <location>
        <begin position="238"/>
        <end position="287"/>
    </location>
</feature>
<evidence type="ECO:0000313" key="4">
    <source>
        <dbReference type="Proteomes" id="UP000799441"/>
    </source>
</evidence>